<dbReference type="PROSITE" id="PS50835">
    <property type="entry name" value="IG_LIKE"/>
    <property type="match status" value="3"/>
</dbReference>
<evidence type="ECO:0000256" key="1">
    <source>
        <dbReference type="ARBA" id="ARBA00004479"/>
    </source>
</evidence>
<dbReference type="InterPro" id="IPR003599">
    <property type="entry name" value="Ig_sub"/>
</dbReference>
<dbReference type="InterPro" id="IPR013162">
    <property type="entry name" value="CD80_C2-set"/>
</dbReference>
<dbReference type="GO" id="GO:0098609">
    <property type="term" value="P:cell-cell adhesion"/>
    <property type="evidence" value="ECO:0007669"/>
    <property type="project" value="TreeGrafter"/>
</dbReference>
<dbReference type="GO" id="GO:0050839">
    <property type="term" value="F:cell adhesion molecule binding"/>
    <property type="evidence" value="ECO:0007669"/>
    <property type="project" value="TreeGrafter"/>
</dbReference>
<dbReference type="Proteomes" id="UP000183832">
    <property type="component" value="Unassembled WGS sequence"/>
</dbReference>
<sequence>MISYFKVKTTKRFYCWILIHVCILSKCVQMKSNTLPNAFTAEHSAQSYSTIDDKHSVPLSSPENVSQYMNHEIQKIQKTSHHFSVNRRRLNDIPMSRHEQQKQKHHNLVVSYENIIDKSVSKIYNFDSYNNTNSEDNFNQLLTKSNNTTPNINIRETINDDISFKNLFRDDPSLKSMMNDGSLTNDNGKRREKRFTRSSFEFEKNVDEFVVDEPYLLPLRPIVRGPFDGDAQNLDEVAILYVESRSQIKLNCEVDLDIQTSVWLKDGQIVQAVEAGTRTNEFRFIKEPRGGLTINNVMLEDDGHWQCEAENFRGYMETGRLTKLVVLSTPRPPYLTYDSRRLDASNLFIPVKENAEISLSCVSEGGNPKPLLSWEILLNPSVDHHSLKLPSDSLEVQVVKSKENEKDYKINSGAKSDAKLPVIYRAHHNARVLCVMEHPSLKMRQNASIVLDVQYTPSFAITRTPGFGYPLREGIPVSLKCDVDSNPSSSAIWQKDDGDPPIPQSEGGLLNFTAIRREHSGWYKCTARHLNKPYSSFGYFLNVRYDAIDVTSEPEEQNLAIASSSSLTQSKMPLVAHSTSKFSQMEVELGGSVTLQCPQEMNFQLQGSLGCWSHLDPITSRLKGVGVGTYPPNSHYSLKDVIYQDAGIYKCVGQNPTNKKKLEVLNTIALGVKGFPTVTAKNTTPSAFPGSPLHLVVEFCANPPAYAARWLHGDKVYTPGNQYGVDVLAYSVTDLPIPFCKEARLTVVHMHEKVPREFYFIVSTPTGVAEAIINVNFISRDEGKNFGVDAQINNNLPIFSSSAKGLESFMVILIIVNLK</sequence>
<comment type="subcellular location">
    <subcellularLocation>
        <location evidence="1">Membrane</location>
        <topology evidence="1">Single-pass type I membrane protein</topology>
    </subcellularLocation>
</comment>
<dbReference type="SMART" id="SM00409">
    <property type="entry name" value="IG"/>
    <property type="match status" value="3"/>
</dbReference>
<dbReference type="SMART" id="SM00408">
    <property type="entry name" value="IGc2"/>
    <property type="match status" value="3"/>
</dbReference>
<feature type="non-terminal residue" evidence="7">
    <location>
        <position position="819"/>
    </location>
</feature>
<dbReference type="STRING" id="568069.A0A1J1J9I2"/>
<dbReference type="EMBL" id="CVRI01000074">
    <property type="protein sequence ID" value="CRL08182.1"/>
    <property type="molecule type" value="Genomic_DNA"/>
</dbReference>
<dbReference type="CDD" id="cd00096">
    <property type="entry name" value="Ig"/>
    <property type="match status" value="1"/>
</dbReference>
<dbReference type="Gene3D" id="2.60.40.10">
    <property type="entry name" value="Immunoglobulins"/>
    <property type="match status" value="4"/>
</dbReference>
<evidence type="ECO:0000256" key="3">
    <source>
        <dbReference type="ARBA" id="ARBA00023157"/>
    </source>
</evidence>
<protein>
    <submittedName>
        <fullName evidence="7">CLUMA_CG020961, isoform A</fullName>
    </submittedName>
</protein>
<evidence type="ECO:0000259" key="6">
    <source>
        <dbReference type="PROSITE" id="PS50835"/>
    </source>
</evidence>
<dbReference type="Pfam" id="PF13927">
    <property type="entry name" value="Ig_3"/>
    <property type="match status" value="1"/>
</dbReference>
<reference evidence="7 8" key="1">
    <citation type="submission" date="2015-04" db="EMBL/GenBank/DDBJ databases">
        <authorList>
            <person name="Syromyatnikov M.Y."/>
            <person name="Popov V.N."/>
        </authorList>
    </citation>
    <scope>NUCLEOTIDE SEQUENCE [LARGE SCALE GENOMIC DNA]</scope>
</reference>
<evidence type="ECO:0000256" key="2">
    <source>
        <dbReference type="ARBA" id="ARBA00023136"/>
    </source>
</evidence>
<feature type="domain" description="Ig-like" evidence="6">
    <location>
        <begin position="214"/>
        <end position="322"/>
    </location>
</feature>
<evidence type="ECO:0000313" key="8">
    <source>
        <dbReference type="Proteomes" id="UP000183832"/>
    </source>
</evidence>
<dbReference type="PANTHER" id="PTHR11640">
    <property type="entry name" value="NEPHRIN"/>
    <property type="match status" value="1"/>
</dbReference>
<dbReference type="OrthoDB" id="9442762at2759"/>
<keyword evidence="4" id="KW-0325">Glycoprotein</keyword>
<dbReference type="AlphaFoldDB" id="A0A1J1J9I2"/>
<keyword evidence="8" id="KW-1185">Reference proteome</keyword>
<feature type="domain" description="Ig-like" evidence="6">
    <location>
        <begin position="573"/>
        <end position="663"/>
    </location>
</feature>
<dbReference type="InterPro" id="IPR036179">
    <property type="entry name" value="Ig-like_dom_sf"/>
</dbReference>
<dbReference type="InterPro" id="IPR007110">
    <property type="entry name" value="Ig-like_dom"/>
</dbReference>
<keyword evidence="3" id="KW-1015">Disulfide bond</keyword>
<keyword evidence="2" id="KW-0472">Membrane</keyword>
<organism evidence="7 8">
    <name type="scientific">Clunio marinus</name>
    <dbReference type="NCBI Taxonomy" id="568069"/>
    <lineage>
        <taxon>Eukaryota</taxon>
        <taxon>Metazoa</taxon>
        <taxon>Ecdysozoa</taxon>
        <taxon>Arthropoda</taxon>
        <taxon>Hexapoda</taxon>
        <taxon>Insecta</taxon>
        <taxon>Pterygota</taxon>
        <taxon>Neoptera</taxon>
        <taxon>Endopterygota</taxon>
        <taxon>Diptera</taxon>
        <taxon>Nematocera</taxon>
        <taxon>Chironomoidea</taxon>
        <taxon>Chironomidae</taxon>
        <taxon>Clunio</taxon>
    </lineage>
</organism>
<dbReference type="Pfam" id="PF08205">
    <property type="entry name" value="C2-set_2"/>
    <property type="match status" value="1"/>
</dbReference>
<dbReference type="InterPro" id="IPR051275">
    <property type="entry name" value="Cell_adhesion_signaling"/>
</dbReference>
<accession>A0A1J1J9I2</accession>
<name>A0A1J1J9I2_9DIPT</name>
<dbReference type="GO" id="GO:0005886">
    <property type="term" value="C:plasma membrane"/>
    <property type="evidence" value="ECO:0007669"/>
    <property type="project" value="TreeGrafter"/>
</dbReference>
<dbReference type="PANTHER" id="PTHR11640:SF155">
    <property type="entry name" value="IG-LIKE DOMAIN-CONTAINING PROTEIN"/>
    <property type="match status" value="1"/>
</dbReference>
<dbReference type="GO" id="GO:0005911">
    <property type="term" value="C:cell-cell junction"/>
    <property type="evidence" value="ECO:0007669"/>
    <property type="project" value="TreeGrafter"/>
</dbReference>
<evidence type="ECO:0000256" key="4">
    <source>
        <dbReference type="ARBA" id="ARBA00023180"/>
    </source>
</evidence>
<evidence type="ECO:0000313" key="7">
    <source>
        <dbReference type="EMBL" id="CRL08182.1"/>
    </source>
</evidence>
<evidence type="ECO:0000256" key="5">
    <source>
        <dbReference type="ARBA" id="ARBA00023319"/>
    </source>
</evidence>
<keyword evidence="5" id="KW-0393">Immunoglobulin domain</keyword>
<gene>
    <name evidence="7" type="ORF">CLUMA_CG020961</name>
</gene>
<feature type="domain" description="Ig-like" evidence="6">
    <location>
        <begin position="457"/>
        <end position="529"/>
    </location>
</feature>
<dbReference type="SUPFAM" id="SSF48726">
    <property type="entry name" value="Immunoglobulin"/>
    <property type="match status" value="3"/>
</dbReference>
<dbReference type="InterPro" id="IPR003598">
    <property type="entry name" value="Ig_sub2"/>
</dbReference>
<dbReference type="InterPro" id="IPR013783">
    <property type="entry name" value="Ig-like_fold"/>
</dbReference>
<proteinExistence type="predicted"/>